<feature type="transmembrane region" description="Helical" evidence="7">
    <location>
        <begin position="87"/>
        <end position="106"/>
    </location>
</feature>
<feature type="transmembrane region" description="Helical" evidence="7">
    <location>
        <begin position="58"/>
        <end position="75"/>
    </location>
</feature>
<comment type="caution">
    <text evidence="9">The sequence shown here is derived from an EMBL/GenBank/DDBJ whole genome shotgun (WGS) entry which is preliminary data.</text>
</comment>
<dbReference type="RefSeq" id="WP_143315232.1">
    <property type="nucleotide sequence ID" value="NZ_JACSRA010000039.1"/>
</dbReference>
<evidence type="ECO:0000256" key="1">
    <source>
        <dbReference type="ARBA" id="ARBA00004651"/>
    </source>
</evidence>
<keyword evidence="5 7" id="KW-1133">Transmembrane helix</keyword>
<dbReference type="InterPro" id="IPR011701">
    <property type="entry name" value="MFS"/>
</dbReference>
<dbReference type="PANTHER" id="PTHR23517">
    <property type="entry name" value="RESISTANCE PROTEIN MDTM, PUTATIVE-RELATED-RELATED"/>
    <property type="match status" value="1"/>
</dbReference>
<feature type="transmembrane region" description="Helical" evidence="7">
    <location>
        <begin position="112"/>
        <end position="129"/>
    </location>
</feature>
<dbReference type="Proteomes" id="UP000627781">
    <property type="component" value="Unassembled WGS sequence"/>
</dbReference>
<feature type="transmembrane region" description="Helical" evidence="7">
    <location>
        <begin position="353"/>
        <end position="372"/>
    </location>
</feature>
<protein>
    <submittedName>
        <fullName evidence="9">MFS transporter</fullName>
    </submittedName>
</protein>
<feature type="domain" description="Major facilitator superfamily (MFS) profile" evidence="8">
    <location>
        <begin position="21"/>
        <end position="407"/>
    </location>
</feature>
<dbReference type="Pfam" id="PF07690">
    <property type="entry name" value="MFS_1"/>
    <property type="match status" value="1"/>
</dbReference>
<feature type="transmembrane region" description="Helical" evidence="7">
    <location>
        <begin position="174"/>
        <end position="194"/>
    </location>
</feature>
<dbReference type="Gene3D" id="1.20.1250.20">
    <property type="entry name" value="MFS general substrate transporter like domains"/>
    <property type="match status" value="1"/>
</dbReference>
<evidence type="ECO:0000313" key="9">
    <source>
        <dbReference type="EMBL" id="MBD7913205.1"/>
    </source>
</evidence>
<accession>A0ABR8PYF3</accession>
<comment type="subcellular location">
    <subcellularLocation>
        <location evidence="1">Cell membrane</location>
        <topology evidence="1">Multi-pass membrane protein</topology>
    </subcellularLocation>
</comment>
<sequence>MNTIGNKIKNGLGIYLGLPGAVYILFFGKLINCIGAFISPLLSLILTQKIGMSVNESGFFVTMAMVIQAPCVIVGGKLVDKYGGKKVIGIFQGLSGILFMICGLINPSRELAILMIVASAISSISYPAYDSIVGDVTNLKNRKASFSLIYMGLNIGFSVGPAIGGLLFQKHLELIFIGDGFTTLISAALIGIFIKGKHHKSNENTDENSLEAAEEGSVLSVLIKRPILLYYALAMLTYSFAYSQWGYAIPIHLEQLFNGSGAKYFGILGSINGFVVIVLTPLITALTRKYNIIKIIATGGILYFVAFGSCSIIKSFPLFIVMIIIMTIGEILISTNSGTFLTNNTPESHRGRVNAVIPMISGIGTSIGPLIMGNMITSLSINKAWFVVSMVVLIGSICMYSLSKMKHRNV</sequence>
<feature type="transmembrane region" description="Helical" evidence="7">
    <location>
        <begin position="265"/>
        <end position="285"/>
    </location>
</feature>
<keyword evidence="2" id="KW-0813">Transport</keyword>
<keyword evidence="6 7" id="KW-0472">Membrane</keyword>
<keyword evidence="4 7" id="KW-0812">Transmembrane</keyword>
<evidence type="ECO:0000256" key="2">
    <source>
        <dbReference type="ARBA" id="ARBA00022448"/>
    </source>
</evidence>
<dbReference type="InterPro" id="IPR036259">
    <property type="entry name" value="MFS_trans_sf"/>
</dbReference>
<feature type="transmembrane region" description="Helical" evidence="7">
    <location>
        <begin position="12"/>
        <end position="38"/>
    </location>
</feature>
<keyword evidence="3" id="KW-1003">Cell membrane</keyword>
<dbReference type="PROSITE" id="PS50850">
    <property type="entry name" value="MFS"/>
    <property type="match status" value="1"/>
</dbReference>
<feature type="transmembrane region" description="Helical" evidence="7">
    <location>
        <begin position="319"/>
        <end position="341"/>
    </location>
</feature>
<feature type="transmembrane region" description="Helical" evidence="7">
    <location>
        <begin position="149"/>
        <end position="168"/>
    </location>
</feature>
<dbReference type="PANTHER" id="PTHR23517:SF2">
    <property type="entry name" value="MULTIDRUG RESISTANCE PROTEIN MDTH"/>
    <property type="match status" value="1"/>
</dbReference>
<evidence type="ECO:0000256" key="7">
    <source>
        <dbReference type="SAM" id="Phobius"/>
    </source>
</evidence>
<keyword evidence="10" id="KW-1185">Reference proteome</keyword>
<evidence type="ECO:0000256" key="6">
    <source>
        <dbReference type="ARBA" id="ARBA00023136"/>
    </source>
</evidence>
<feature type="transmembrane region" description="Helical" evidence="7">
    <location>
        <begin position="384"/>
        <end position="402"/>
    </location>
</feature>
<gene>
    <name evidence="9" type="ORF">H9661_17780</name>
</gene>
<dbReference type="InterPro" id="IPR050171">
    <property type="entry name" value="MFS_Transporters"/>
</dbReference>
<evidence type="ECO:0000256" key="5">
    <source>
        <dbReference type="ARBA" id="ARBA00022989"/>
    </source>
</evidence>
<feature type="transmembrane region" description="Helical" evidence="7">
    <location>
        <begin position="227"/>
        <end position="245"/>
    </location>
</feature>
<feature type="transmembrane region" description="Helical" evidence="7">
    <location>
        <begin position="292"/>
        <end position="313"/>
    </location>
</feature>
<name>A0ABR8PYF3_9CLOT</name>
<proteinExistence type="predicted"/>
<evidence type="ECO:0000256" key="3">
    <source>
        <dbReference type="ARBA" id="ARBA00022475"/>
    </source>
</evidence>
<organism evidence="9 10">
    <name type="scientific">Clostridium cibarium</name>
    <dbReference type="NCBI Taxonomy" id="2762247"/>
    <lineage>
        <taxon>Bacteria</taxon>
        <taxon>Bacillati</taxon>
        <taxon>Bacillota</taxon>
        <taxon>Clostridia</taxon>
        <taxon>Eubacteriales</taxon>
        <taxon>Clostridiaceae</taxon>
        <taxon>Clostridium</taxon>
    </lineage>
</organism>
<dbReference type="InterPro" id="IPR020846">
    <property type="entry name" value="MFS_dom"/>
</dbReference>
<evidence type="ECO:0000259" key="8">
    <source>
        <dbReference type="PROSITE" id="PS50850"/>
    </source>
</evidence>
<dbReference type="EMBL" id="JACSRA010000039">
    <property type="protein sequence ID" value="MBD7913205.1"/>
    <property type="molecule type" value="Genomic_DNA"/>
</dbReference>
<dbReference type="SUPFAM" id="SSF103473">
    <property type="entry name" value="MFS general substrate transporter"/>
    <property type="match status" value="1"/>
</dbReference>
<reference evidence="9 10" key="1">
    <citation type="submission" date="2020-08" db="EMBL/GenBank/DDBJ databases">
        <title>A Genomic Blueprint of the Chicken Gut Microbiome.</title>
        <authorList>
            <person name="Gilroy R."/>
            <person name="Ravi A."/>
            <person name="Getino M."/>
            <person name="Pursley I."/>
            <person name="Horton D.L."/>
            <person name="Alikhan N.-F."/>
            <person name="Baker D."/>
            <person name="Gharbi K."/>
            <person name="Hall N."/>
            <person name="Watson M."/>
            <person name="Adriaenssens E.M."/>
            <person name="Foster-Nyarko E."/>
            <person name="Jarju S."/>
            <person name="Secka A."/>
            <person name="Antonio M."/>
            <person name="Oren A."/>
            <person name="Chaudhuri R."/>
            <person name="La Ragione R.M."/>
            <person name="Hildebrand F."/>
            <person name="Pallen M.J."/>
        </authorList>
    </citation>
    <scope>NUCLEOTIDE SEQUENCE [LARGE SCALE GENOMIC DNA]</scope>
    <source>
        <strain evidence="9 10">Sa3CVN1</strain>
    </source>
</reference>
<evidence type="ECO:0000256" key="4">
    <source>
        <dbReference type="ARBA" id="ARBA00022692"/>
    </source>
</evidence>
<evidence type="ECO:0000313" key="10">
    <source>
        <dbReference type="Proteomes" id="UP000627781"/>
    </source>
</evidence>